<dbReference type="EMBL" id="JBJURJ010000007">
    <property type="protein sequence ID" value="MFM9329030.1"/>
    <property type="molecule type" value="Genomic_DNA"/>
</dbReference>
<name>A0ACC7NXY5_9BACL</name>
<evidence type="ECO:0000313" key="1">
    <source>
        <dbReference type="EMBL" id="MFM9329030.1"/>
    </source>
</evidence>
<organism evidence="1 2">
    <name type="scientific">Paenibacillus mesotrionivorans</name>
    <dbReference type="NCBI Taxonomy" id="3160968"/>
    <lineage>
        <taxon>Bacteria</taxon>
        <taxon>Bacillati</taxon>
        <taxon>Bacillota</taxon>
        <taxon>Bacilli</taxon>
        <taxon>Bacillales</taxon>
        <taxon>Paenibacillaceae</taxon>
        <taxon>Paenibacillus</taxon>
    </lineage>
</organism>
<gene>
    <name evidence="1" type="ORF">ACI1P1_12105</name>
</gene>
<keyword evidence="2" id="KW-1185">Reference proteome</keyword>
<evidence type="ECO:0000313" key="2">
    <source>
        <dbReference type="Proteomes" id="UP001631969"/>
    </source>
</evidence>
<sequence>MIYNMDSIAGAKQFLPDESVDVIVTDPPYNLGFSGTTQTRTRKPRFQTIRNDNLTLQEYQRFTFQWLRQAHRVLKTGRHIYVFIDWRMYPYMAIWMRKVGFTIKNCLVWDKVNMGVGWQYRYQHEFIIFAAKGKEKARRIRSRKSTDVVRVPRISGNKTIHPTEKPVELMEAFIHNSTEKGELVADFFLGSGPVYEAAQKLGRACVGFEIDEEHFHTASLRGNKEENNSLEKQEG</sequence>
<comment type="caution">
    <text evidence="1">The sequence shown here is derived from an EMBL/GenBank/DDBJ whole genome shotgun (WGS) entry which is preliminary data.</text>
</comment>
<proteinExistence type="predicted"/>
<protein>
    <submittedName>
        <fullName evidence="1">DNA-methyltransferase</fullName>
    </submittedName>
</protein>
<accession>A0ACC7NXY5</accession>
<dbReference type="Proteomes" id="UP001631969">
    <property type="component" value="Unassembled WGS sequence"/>
</dbReference>
<reference evidence="1" key="1">
    <citation type="submission" date="2024-12" db="EMBL/GenBank/DDBJ databases">
        <authorList>
            <person name="Wu N."/>
        </authorList>
    </citation>
    <scope>NUCLEOTIDE SEQUENCE</scope>
    <source>
        <strain evidence="1">P15</strain>
    </source>
</reference>